<organism evidence="10 11">
    <name type="scientific">Mycoplasma yeatsii 13926</name>
    <dbReference type="NCBI Taxonomy" id="1188240"/>
    <lineage>
        <taxon>Bacteria</taxon>
        <taxon>Bacillati</taxon>
        <taxon>Mycoplasmatota</taxon>
        <taxon>Mollicutes</taxon>
        <taxon>Mycoplasmataceae</taxon>
        <taxon>Mycoplasma</taxon>
    </lineage>
</organism>
<dbReference type="eggNOG" id="COG0286">
    <property type="taxonomic scope" value="Bacteria"/>
</dbReference>
<dbReference type="PANTHER" id="PTHR42933:SF1">
    <property type="entry name" value="SITE-SPECIFIC DNA-METHYLTRANSFERASE (ADENINE-SPECIFIC)"/>
    <property type="match status" value="1"/>
</dbReference>
<gene>
    <name evidence="10" type="primary">hsdM</name>
    <name evidence="10" type="ORF">MYEA_5690</name>
</gene>
<dbReference type="Gene3D" id="1.20.1260.30">
    <property type="match status" value="1"/>
</dbReference>
<feature type="domain" description="DNA methylase adenine-specific" evidence="9">
    <location>
        <begin position="181"/>
        <end position="504"/>
    </location>
</feature>
<dbReference type="PRINTS" id="PR00507">
    <property type="entry name" value="N12N6MTFRASE"/>
</dbReference>
<name>S6G3N9_9MOLU</name>
<evidence type="ECO:0000256" key="5">
    <source>
        <dbReference type="ARBA" id="ARBA00022691"/>
    </source>
</evidence>
<keyword evidence="5" id="KW-0949">S-adenosyl-L-methionine</keyword>
<evidence type="ECO:0000256" key="1">
    <source>
        <dbReference type="ARBA" id="ARBA00006594"/>
    </source>
</evidence>
<dbReference type="GO" id="GO:0003677">
    <property type="term" value="F:DNA binding"/>
    <property type="evidence" value="ECO:0007669"/>
    <property type="project" value="InterPro"/>
</dbReference>
<evidence type="ECO:0000259" key="9">
    <source>
        <dbReference type="Pfam" id="PF02384"/>
    </source>
</evidence>
<keyword evidence="8" id="KW-0175">Coiled coil</keyword>
<keyword evidence="4 10" id="KW-0808">Transferase</keyword>
<dbReference type="GO" id="GO:0008170">
    <property type="term" value="F:N-methyltransferase activity"/>
    <property type="evidence" value="ECO:0007669"/>
    <property type="project" value="InterPro"/>
</dbReference>
<dbReference type="InterPro" id="IPR051537">
    <property type="entry name" value="DNA_Adenine_Mtase"/>
</dbReference>
<evidence type="ECO:0000256" key="2">
    <source>
        <dbReference type="ARBA" id="ARBA00011900"/>
    </source>
</evidence>
<dbReference type="InterPro" id="IPR003356">
    <property type="entry name" value="DNA_methylase_A-5"/>
</dbReference>
<dbReference type="InterPro" id="IPR029063">
    <property type="entry name" value="SAM-dependent_MTases_sf"/>
</dbReference>
<dbReference type="InterPro" id="IPR002052">
    <property type="entry name" value="DNA_methylase_N6_adenine_CS"/>
</dbReference>
<dbReference type="OrthoDB" id="9814572at2"/>
<evidence type="ECO:0000256" key="7">
    <source>
        <dbReference type="ARBA" id="ARBA00047942"/>
    </source>
</evidence>
<dbReference type="GO" id="GO:0009307">
    <property type="term" value="P:DNA restriction-modification system"/>
    <property type="evidence" value="ECO:0007669"/>
    <property type="project" value="UniProtKB-KW"/>
</dbReference>
<dbReference type="GO" id="GO:0009007">
    <property type="term" value="F:site-specific DNA-methyltransferase (adenine-specific) activity"/>
    <property type="evidence" value="ECO:0007669"/>
    <property type="project" value="UniProtKB-EC"/>
</dbReference>
<evidence type="ECO:0000256" key="6">
    <source>
        <dbReference type="ARBA" id="ARBA00022747"/>
    </source>
</evidence>
<dbReference type="SUPFAM" id="SSF53335">
    <property type="entry name" value="S-adenosyl-L-methionine-dependent methyltransferases"/>
    <property type="match status" value="1"/>
</dbReference>
<dbReference type="PATRIC" id="fig|1188240.3.peg.575"/>
<comment type="caution">
    <text evidence="10">The sequence shown here is derived from an EMBL/GenBank/DDBJ whole genome shotgun (WGS) entry which is preliminary data.</text>
</comment>
<evidence type="ECO:0000256" key="8">
    <source>
        <dbReference type="SAM" id="Coils"/>
    </source>
</evidence>
<accession>S6G3N9</accession>
<dbReference type="EC" id="2.1.1.72" evidence="2"/>
<reference evidence="10 11" key="1">
    <citation type="journal article" date="2013" name="Genome Announc.">
        <title>Draft Genome Sequences of Mycoplasma auris and Mycoplasma yeatsii, Two Species of the Ear Canal of Caprinae.</title>
        <authorList>
            <person name="Dordet-Frisoni E."/>
            <person name="Baranowski E."/>
            <person name="Barre A."/>
            <person name="Blanchard A."/>
            <person name="Breton M."/>
            <person name="Couture C."/>
            <person name="Dupuy V."/>
            <person name="Gaurivaud P."/>
            <person name="Jacob D."/>
            <person name="Lemaitre C."/>
            <person name="Manso-Silvan L."/>
            <person name="Nikolski M."/>
            <person name="Nouvel L.X."/>
            <person name="Poumarat F."/>
            <person name="Sirand-Pugnet P."/>
            <person name="Thebault P."/>
            <person name="Theil S."/>
            <person name="Thiaucourt F."/>
            <person name="Citti C."/>
            <person name="Tardy F."/>
        </authorList>
    </citation>
    <scope>NUCLEOTIDE SEQUENCE [LARGE SCALE GENOMIC DNA]</scope>
    <source>
        <strain evidence="10 11">13926</strain>
    </source>
</reference>
<dbReference type="InterPro" id="IPR038333">
    <property type="entry name" value="T1MK-like_N_sf"/>
</dbReference>
<comment type="similarity">
    <text evidence="1">Belongs to the N(4)/N(6)-methyltransferase family.</text>
</comment>
<evidence type="ECO:0000313" key="11">
    <source>
        <dbReference type="Proteomes" id="UP000015348"/>
    </source>
</evidence>
<dbReference type="GO" id="GO:0032259">
    <property type="term" value="P:methylation"/>
    <property type="evidence" value="ECO:0007669"/>
    <property type="project" value="UniProtKB-KW"/>
</dbReference>
<evidence type="ECO:0000313" key="10">
    <source>
        <dbReference type="EMBL" id="EOA07067.1"/>
    </source>
</evidence>
<protein>
    <recommendedName>
        <fullName evidence="2">site-specific DNA-methyltransferase (adenine-specific)</fullName>
        <ecNumber evidence="2">2.1.1.72</ecNumber>
    </recommendedName>
</protein>
<evidence type="ECO:0000256" key="3">
    <source>
        <dbReference type="ARBA" id="ARBA00022603"/>
    </source>
</evidence>
<evidence type="ECO:0000256" key="4">
    <source>
        <dbReference type="ARBA" id="ARBA00022679"/>
    </source>
</evidence>
<dbReference type="PANTHER" id="PTHR42933">
    <property type="entry name" value="SLR6095 PROTEIN"/>
    <property type="match status" value="1"/>
</dbReference>
<keyword evidence="3 10" id="KW-0489">Methyltransferase</keyword>
<dbReference type="Proteomes" id="UP000015348">
    <property type="component" value="Unassembled WGS sequence"/>
</dbReference>
<dbReference type="AlphaFoldDB" id="S6G3N9"/>
<keyword evidence="6" id="KW-0680">Restriction system</keyword>
<feature type="coiled-coil region" evidence="8">
    <location>
        <begin position="505"/>
        <end position="539"/>
    </location>
</feature>
<proteinExistence type="inferred from homology"/>
<dbReference type="EMBL" id="AORK01000023">
    <property type="protein sequence ID" value="EOA07067.1"/>
    <property type="molecule type" value="Genomic_DNA"/>
</dbReference>
<sequence length="551" mass="63038">MNIKLKKQTKDLIDSLKAICISGSLGNSGGEYEIITQIFMYKFLHDKFAYDIKNSPLISDEIKNNNWEQIYKQMNESEREDLLDCIENDYVFKFLPQHLISSLYEKQNEDNFYELFDDTMIELSRLNEDIYASETTEGTKINIFNRIITKNIESENRRSDFAKAIINTLVNFSFEEAFEESYDFFASIFEYLIKDYNANGGGVYAEYYTPQSIAKIIGELLIDDNKNLKNISCYDPSAGTGTLVIALAHLIGEDKSSIYTQDISQKSSLMLELNLILNNLSSSLENITVGNTLISPSHKNSDGNLKTFDFVVSNPPFKSDFSLYRDSLALMGSRFWAGVPEVPKSDNLESKKKMPIYTLFIQHVINSIKPDSGKGAIVVPTGFITSKTGIESKVLKKIVEDKLVYGCISMPSNVFANTGTNVSVLFFDKSKKHDDVILIDASKLGEKYKDGKNQKVRLTDSDVKQIIDTFKNRENKDEFSVLVTYDKIKENNYSLSAGQYFEIKIEHVNLTKEEFEKQMTEYKKELEEFFKESDKLQKEILEQLGKLKYEI</sequence>
<dbReference type="Pfam" id="PF02384">
    <property type="entry name" value="N6_Mtase"/>
    <property type="match status" value="1"/>
</dbReference>
<comment type="catalytic activity">
    <reaction evidence="7">
        <text>a 2'-deoxyadenosine in DNA + S-adenosyl-L-methionine = an N(6)-methyl-2'-deoxyadenosine in DNA + S-adenosyl-L-homocysteine + H(+)</text>
        <dbReference type="Rhea" id="RHEA:15197"/>
        <dbReference type="Rhea" id="RHEA-COMP:12418"/>
        <dbReference type="Rhea" id="RHEA-COMP:12419"/>
        <dbReference type="ChEBI" id="CHEBI:15378"/>
        <dbReference type="ChEBI" id="CHEBI:57856"/>
        <dbReference type="ChEBI" id="CHEBI:59789"/>
        <dbReference type="ChEBI" id="CHEBI:90615"/>
        <dbReference type="ChEBI" id="CHEBI:90616"/>
        <dbReference type="EC" id="2.1.1.72"/>
    </reaction>
</comment>
<dbReference type="RefSeq" id="WP_004429317.1">
    <property type="nucleotide sequence ID" value="NZ_AORK01000023.1"/>
</dbReference>
<dbReference type="PROSITE" id="PS00092">
    <property type="entry name" value="N6_MTASE"/>
    <property type="match status" value="1"/>
</dbReference>
<dbReference type="Gene3D" id="3.40.50.150">
    <property type="entry name" value="Vaccinia Virus protein VP39"/>
    <property type="match status" value="1"/>
</dbReference>